<proteinExistence type="predicted"/>
<feature type="chain" id="PRO_5034380282" evidence="2">
    <location>
        <begin position="24"/>
        <end position="260"/>
    </location>
</feature>
<feature type="compositionally biased region" description="Polar residues" evidence="1">
    <location>
        <begin position="130"/>
        <end position="148"/>
    </location>
</feature>
<feature type="compositionally biased region" description="Low complexity" evidence="1">
    <location>
        <begin position="170"/>
        <end position="198"/>
    </location>
</feature>
<dbReference type="EMBL" id="CAEFZW010000007">
    <property type="protein sequence ID" value="CAB4255926.1"/>
    <property type="molecule type" value="Genomic_DNA"/>
</dbReference>
<accession>A0A8H2VHT0</accession>
<comment type="caution">
    <text evidence="3">The sequence shown here is derived from an EMBL/GenBank/DDBJ whole genome shotgun (WGS) entry which is preliminary data.</text>
</comment>
<feature type="signal peptide" evidence="2">
    <location>
        <begin position="1"/>
        <end position="23"/>
    </location>
</feature>
<protein>
    <submittedName>
        <fullName evidence="3">Similar to Saccharomyces cerevisiae YHR143W DSE2 Daughter cell-specific secreted protein with similarity to glucanases</fullName>
    </submittedName>
</protein>
<evidence type="ECO:0000313" key="4">
    <source>
        <dbReference type="Proteomes" id="UP000644660"/>
    </source>
</evidence>
<keyword evidence="2" id="KW-0732">Signal</keyword>
<evidence type="ECO:0000256" key="2">
    <source>
        <dbReference type="SAM" id="SignalP"/>
    </source>
</evidence>
<gene>
    <name evidence="3" type="ORF">KABA2_07S07612</name>
</gene>
<feature type="region of interest" description="Disordered" evidence="1">
    <location>
        <begin position="130"/>
        <end position="154"/>
    </location>
</feature>
<sequence length="260" mass="27652">MLFNLSKLFYLFLIFQQFQFSNAADEVRFITSDGVVYSYAVVTSTIKPATVIVRTSTYTTTRVKAITLDNNQVTSTTEEITTQATLVSSVDAESEQQASNSVVAPAAATTSVSTIVSSSVVQPVADISSQVQKTSNSPQEQPTETTILSGSPSSSSIKALVQTQNMEGVTRSTSTLTPSITTSSTGTTSITSISSSTSSSSYSLATVSTTEVEDGTCFVYYDDPEDEYYSTAYITDSSQTIDAATTLTSTQTIFATMTLM</sequence>
<dbReference type="InterPro" id="IPR026225">
    <property type="entry name" value="DSE2"/>
</dbReference>
<evidence type="ECO:0000256" key="1">
    <source>
        <dbReference type="SAM" id="MobiDB-lite"/>
    </source>
</evidence>
<dbReference type="PRINTS" id="PR02066">
    <property type="entry name" value="DSEPROTEIN2"/>
</dbReference>
<dbReference type="AlphaFoldDB" id="A0A8H2VHT0"/>
<keyword evidence="4" id="KW-1185">Reference proteome</keyword>
<feature type="region of interest" description="Disordered" evidence="1">
    <location>
        <begin position="168"/>
        <end position="198"/>
    </location>
</feature>
<name>A0A8H2VHT0_9SACH</name>
<dbReference type="Proteomes" id="UP000644660">
    <property type="component" value="Unassembled WGS sequence"/>
</dbReference>
<evidence type="ECO:0000313" key="3">
    <source>
        <dbReference type="EMBL" id="CAB4255926.1"/>
    </source>
</evidence>
<dbReference type="GeneID" id="64858990"/>
<dbReference type="RefSeq" id="XP_041407770.1">
    <property type="nucleotide sequence ID" value="XM_041551836.1"/>
</dbReference>
<organism evidence="3 4">
    <name type="scientific">Maudiozyma barnettii</name>
    <dbReference type="NCBI Taxonomy" id="61262"/>
    <lineage>
        <taxon>Eukaryota</taxon>
        <taxon>Fungi</taxon>
        <taxon>Dikarya</taxon>
        <taxon>Ascomycota</taxon>
        <taxon>Saccharomycotina</taxon>
        <taxon>Saccharomycetes</taxon>
        <taxon>Saccharomycetales</taxon>
        <taxon>Saccharomycetaceae</taxon>
        <taxon>Maudiozyma</taxon>
    </lineage>
</organism>
<reference evidence="3 4" key="1">
    <citation type="submission" date="2020-05" db="EMBL/GenBank/DDBJ databases">
        <authorList>
            <person name="Casaregola S."/>
            <person name="Devillers H."/>
            <person name="Grondin C."/>
        </authorList>
    </citation>
    <scope>NUCLEOTIDE SEQUENCE [LARGE SCALE GENOMIC DNA]</scope>
    <source>
        <strain evidence="3 4">CLIB 1767</strain>
    </source>
</reference>